<dbReference type="PANTHER" id="PTHR36221">
    <property type="entry name" value="DUF742 DOMAIN-CONTAINING PROTEIN"/>
    <property type="match status" value="1"/>
</dbReference>
<dbReference type="PANTHER" id="PTHR36221:SF1">
    <property type="entry name" value="DUF742 DOMAIN-CONTAINING PROTEIN"/>
    <property type="match status" value="1"/>
</dbReference>
<gene>
    <name evidence="1" type="ORF">FPZ12_011360</name>
</gene>
<organism evidence="1 2">
    <name type="scientific">Amycolatopsis acidicola</name>
    <dbReference type="NCBI Taxonomy" id="2596893"/>
    <lineage>
        <taxon>Bacteria</taxon>
        <taxon>Bacillati</taxon>
        <taxon>Actinomycetota</taxon>
        <taxon>Actinomycetes</taxon>
        <taxon>Pseudonocardiales</taxon>
        <taxon>Pseudonocardiaceae</taxon>
        <taxon>Amycolatopsis</taxon>
    </lineage>
</organism>
<name>A0A5N0VAM7_9PSEU</name>
<dbReference type="RefSeq" id="WP_144750038.1">
    <property type="nucleotide sequence ID" value="NZ_VMNW02000012.1"/>
</dbReference>
<dbReference type="EMBL" id="VMNW02000012">
    <property type="protein sequence ID" value="KAA9162644.1"/>
    <property type="molecule type" value="Genomic_DNA"/>
</dbReference>
<reference evidence="1" key="1">
    <citation type="submission" date="2019-09" db="EMBL/GenBank/DDBJ databases">
        <authorList>
            <person name="Teo W.F.A."/>
            <person name="Duangmal K."/>
        </authorList>
    </citation>
    <scope>NUCLEOTIDE SEQUENCE [LARGE SCALE GENOMIC DNA]</scope>
    <source>
        <strain evidence="1">K81G1</strain>
    </source>
</reference>
<dbReference type="Pfam" id="PF05331">
    <property type="entry name" value="DUF742"/>
    <property type="match status" value="1"/>
</dbReference>
<evidence type="ECO:0000313" key="2">
    <source>
        <dbReference type="Proteomes" id="UP000319769"/>
    </source>
</evidence>
<dbReference type="Proteomes" id="UP000319769">
    <property type="component" value="Unassembled WGS sequence"/>
</dbReference>
<dbReference type="OrthoDB" id="4244884at2"/>
<comment type="caution">
    <text evidence="1">The sequence shown here is derived from an EMBL/GenBank/DDBJ whole genome shotgun (WGS) entry which is preliminary data.</text>
</comment>
<proteinExistence type="predicted"/>
<dbReference type="InterPro" id="IPR007995">
    <property type="entry name" value="DUF742"/>
</dbReference>
<sequence length="124" mass="13594">MNRPADQWYGDDSGPLVRLYALTKGRARPAGEFLDVIALVCGTTDPDNDLTLSPEQATLLTLCRDSLLSVAELCARANLPLNVTRVLLADLQRGGHVRIVRPGQPGRIRDDHILREVLDGLRAL</sequence>
<evidence type="ECO:0000313" key="1">
    <source>
        <dbReference type="EMBL" id="KAA9162644.1"/>
    </source>
</evidence>
<accession>A0A5N0VAM7</accession>
<keyword evidence="2" id="KW-1185">Reference proteome</keyword>
<protein>
    <submittedName>
        <fullName evidence="1">DUF742 domain-containing protein</fullName>
    </submittedName>
</protein>
<dbReference type="AlphaFoldDB" id="A0A5N0VAM7"/>